<evidence type="ECO:0000313" key="2">
    <source>
        <dbReference type="Proteomes" id="UP000317835"/>
    </source>
</evidence>
<sequence>MPILDESDGRSAILASNCRLVFLWAGDRWRHALEVGAGDSYRTLASSMEGEADPTRVVGPAYQQMHLQHLPDQPEAIRAFLVGQSGPHHFSAVFTISEDEGVARIDVEVADRCRAEVVALASTYVVDLPTSDLRDAGPAGVSWELSPGPSGSLSIEADTPSRIDLREAGCRGVQVQAAARVEPGQATVSWSYSWRLRVAP</sequence>
<dbReference type="AlphaFoldDB" id="A0A518H8U7"/>
<keyword evidence="2" id="KW-1185">Reference proteome</keyword>
<dbReference type="Proteomes" id="UP000317835">
    <property type="component" value="Chromosome"/>
</dbReference>
<accession>A0A518H8U7</accession>
<gene>
    <name evidence="1" type="ORF">ElP_52130</name>
</gene>
<dbReference type="KEGG" id="tpla:ElP_52130"/>
<proteinExistence type="predicted"/>
<organism evidence="1 2">
    <name type="scientific">Tautonia plasticadhaerens</name>
    <dbReference type="NCBI Taxonomy" id="2527974"/>
    <lineage>
        <taxon>Bacteria</taxon>
        <taxon>Pseudomonadati</taxon>
        <taxon>Planctomycetota</taxon>
        <taxon>Planctomycetia</taxon>
        <taxon>Isosphaerales</taxon>
        <taxon>Isosphaeraceae</taxon>
        <taxon>Tautonia</taxon>
    </lineage>
</organism>
<dbReference type="OrthoDB" id="280367at2"/>
<dbReference type="RefSeq" id="WP_145274853.1">
    <property type="nucleotide sequence ID" value="NZ_CP036426.1"/>
</dbReference>
<dbReference type="EMBL" id="CP036426">
    <property type="protein sequence ID" value="QDV37278.1"/>
    <property type="molecule type" value="Genomic_DNA"/>
</dbReference>
<name>A0A518H8U7_9BACT</name>
<reference evidence="1 2" key="1">
    <citation type="submission" date="2019-02" db="EMBL/GenBank/DDBJ databases">
        <title>Deep-cultivation of Planctomycetes and their phenomic and genomic characterization uncovers novel biology.</title>
        <authorList>
            <person name="Wiegand S."/>
            <person name="Jogler M."/>
            <person name="Boedeker C."/>
            <person name="Pinto D."/>
            <person name="Vollmers J."/>
            <person name="Rivas-Marin E."/>
            <person name="Kohn T."/>
            <person name="Peeters S.H."/>
            <person name="Heuer A."/>
            <person name="Rast P."/>
            <person name="Oberbeckmann S."/>
            <person name="Bunk B."/>
            <person name="Jeske O."/>
            <person name="Meyerdierks A."/>
            <person name="Storesund J.E."/>
            <person name="Kallscheuer N."/>
            <person name="Luecker S."/>
            <person name="Lage O.M."/>
            <person name="Pohl T."/>
            <person name="Merkel B.J."/>
            <person name="Hornburger P."/>
            <person name="Mueller R.-W."/>
            <person name="Bruemmer F."/>
            <person name="Labrenz M."/>
            <person name="Spormann A.M."/>
            <person name="Op den Camp H."/>
            <person name="Overmann J."/>
            <person name="Amann R."/>
            <person name="Jetten M.S.M."/>
            <person name="Mascher T."/>
            <person name="Medema M.H."/>
            <person name="Devos D.P."/>
            <person name="Kaster A.-K."/>
            <person name="Ovreas L."/>
            <person name="Rohde M."/>
            <person name="Galperin M.Y."/>
            <person name="Jogler C."/>
        </authorList>
    </citation>
    <scope>NUCLEOTIDE SEQUENCE [LARGE SCALE GENOMIC DNA]</scope>
    <source>
        <strain evidence="1 2">ElP</strain>
    </source>
</reference>
<protein>
    <submittedName>
        <fullName evidence="1">Uncharacterized protein</fullName>
    </submittedName>
</protein>
<evidence type="ECO:0000313" key="1">
    <source>
        <dbReference type="EMBL" id="QDV37278.1"/>
    </source>
</evidence>